<dbReference type="PANTHER" id="PTHR43102">
    <property type="entry name" value="SLR1143 PROTEIN"/>
    <property type="match status" value="1"/>
</dbReference>
<evidence type="ECO:0000313" key="2">
    <source>
        <dbReference type="EMBL" id="MBB3167437.1"/>
    </source>
</evidence>
<feature type="domain" description="GGDEF" evidence="1">
    <location>
        <begin position="194"/>
        <end position="320"/>
    </location>
</feature>
<evidence type="ECO:0000259" key="1">
    <source>
        <dbReference type="PROSITE" id="PS50887"/>
    </source>
</evidence>
<protein>
    <submittedName>
        <fullName evidence="2">Diguanylate cyclase (GGDEF)-like protein</fullName>
    </submittedName>
</protein>
<dbReference type="NCBIfam" id="TIGR00254">
    <property type="entry name" value="GGDEF"/>
    <property type="match status" value="1"/>
</dbReference>
<organism evidence="2 3">
    <name type="scientific">Simiduia aestuariiviva</name>
    <dbReference type="NCBI Taxonomy" id="1510459"/>
    <lineage>
        <taxon>Bacteria</taxon>
        <taxon>Pseudomonadati</taxon>
        <taxon>Pseudomonadota</taxon>
        <taxon>Gammaproteobacteria</taxon>
        <taxon>Cellvibrionales</taxon>
        <taxon>Cellvibrionaceae</taxon>
        <taxon>Simiduia</taxon>
    </lineage>
</organism>
<name>A0A839UPT8_9GAMM</name>
<gene>
    <name evidence="2" type="ORF">FHS30_000613</name>
</gene>
<dbReference type="Pfam" id="PF00990">
    <property type="entry name" value="GGDEF"/>
    <property type="match status" value="1"/>
</dbReference>
<dbReference type="SMART" id="SM00065">
    <property type="entry name" value="GAF"/>
    <property type="match status" value="1"/>
</dbReference>
<comment type="caution">
    <text evidence="2">The sequence shown here is derived from an EMBL/GenBank/DDBJ whole genome shotgun (WGS) entry which is preliminary data.</text>
</comment>
<dbReference type="Proteomes" id="UP000559987">
    <property type="component" value="Unassembled WGS sequence"/>
</dbReference>
<dbReference type="RefSeq" id="WP_183908156.1">
    <property type="nucleotide sequence ID" value="NZ_JACHXZ010000001.1"/>
</dbReference>
<dbReference type="SUPFAM" id="SSF55781">
    <property type="entry name" value="GAF domain-like"/>
    <property type="match status" value="1"/>
</dbReference>
<accession>A0A839UPT8</accession>
<proteinExistence type="predicted"/>
<dbReference type="EMBL" id="JACHXZ010000001">
    <property type="protein sequence ID" value="MBB3167437.1"/>
    <property type="molecule type" value="Genomic_DNA"/>
</dbReference>
<dbReference type="AlphaFoldDB" id="A0A839UPT8"/>
<dbReference type="Gene3D" id="3.30.450.40">
    <property type="match status" value="1"/>
</dbReference>
<reference evidence="2 3" key="1">
    <citation type="submission" date="2020-08" db="EMBL/GenBank/DDBJ databases">
        <title>Genomic Encyclopedia of Type Strains, Phase III (KMG-III): the genomes of soil and plant-associated and newly described type strains.</title>
        <authorList>
            <person name="Whitman W."/>
        </authorList>
    </citation>
    <scope>NUCLEOTIDE SEQUENCE [LARGE SCALE GENOMIC DNA]</scope>
    <source>
        <strain evidence="2 3">CECT 8571</strain>
    </source>
</reference>
<dbReference type="SUPFAM" id="SSF55073">
    <property type="entry name" value="Nucleotide cyclase"/>
    <property type="match status" value="1"/>
</dbReference>
<keyword evidence="3" id="KW-1185">Reference proteome</keyword>
<dbReference type="Pfam" id="PF01590">
    <property type="entry name" value="GAF"/>
    <property type="match status" value="1"/>
</dbReference>
<dbReference type="Gene3D" id="3.30.70.270">
    <property type="match status" value="1"/>
</dbReference>
<evidence type="ECO:0000313" key="3">
    <source>
        <dbReference type="Proteomes" id="UP000559987"/>
    </source>
</evidence>
<dbReference type="InterPro" id="IPR000160">
    <property type="entry name" value="GGDEF_dom"/>
</dbReference>
<dbReference type="InterPro" id="IPR043128">
    <property type="entry name" value="Rev_trsase/Diguanyl_cyclase"/>
</dbReference>
<dbReference type="CDD" id="cd01949">
    <property type="entry name" value="GGDEF"/>
    <property type="match status" value="1"/>
</dbReference>
<dbReference type="SMART" id="SM00267">
    <property type="entry name" value="GGDEF"/>
    <property type="match status" value="1"/>
</dbReference>
<dbReference type="PANTHER" id="PTHR43102:SF2">
    <property type="entry name" value="GAF DOMAIN-CONTAINING PROTEIN"/>
    <property type="match status" value="1"/>
</dbReference>
<sequence length="320" mass="35416">MIAPGTPPDESERLASLRGLNLLDTAPEERFDRLTRMAKRLFNVPTALVSLVDCDRQWFKSRQGWDLRETPRDISFCGHAIMGDDILLIPNACEDERFHDNPLVTGASAIQFYAGCPLNIQGSSGLGTLCVMDQRPRNFSDDDLTLLRDLAAMAAQELESCATNTVDALTQISNRRGFTALAAHVLSQCKRKDNPATLLLFDLNGVNPINSNFGHAEGDHALVAFATLMREVFRESDIFARFGGDKFGVLLTDANDAGAAIGLDRFKKALTQYNAQELRGYDIRFSVYRLSYNPETYQDVADLMGAADATFIDQKGHSQR</sequence>
<dbReference type="InterPro" id="IPR029787">
    <property type="entry name" value="Nucleotide_cyclase"/>
</dbReference>
<dbReference type="InterPro" id="IPR003018">
    <property type="entry name" value="GAF"/>
</dbReference>
<dbReference type="PROSITE" id="PS50887">
    <property type="entry name" value="GGDEF"/>
    <property type="match status" value="1"/>
</dbReference>
<dbReference type="InterPro" id="IPR029016">
    <property type="entry name" value="GAF-like_dom_sf"/>
</dbReference>